<organism evidence="2 3">
    <name type="scientific">Deinococcus yavapaiensis KR-236</name>
    <dbReference type="NCBI Taxonomy" id="694435"/>
    <lineage>
        <taxon>Bacteria</taxon>
        <taxon>Thermotogati</taxon>
        <taxon>Deinococcota</taxon>
        <taxon>Deinococci</taxon>
        <taxon>Deinococcales</taxon>
        <taxon>Deinococcaceae</taxon>
        <taxon>Deinococcus</taxon>
    </lineage>
</organism>
<accession>A0A318S6V8</accession>
<protein>
    <submittedName>
        <fullName evidence="2">Uncharacterized protein</fullName>
    </submittedName>
</protein>
<name>A0A318S6V8_9DEIO</name>
<dbReference type="AlphaFoldDB" id="A0A318S6V8"/>
<gene>
    <name evidence="2" type="ORF">DES52_11888</name>
</gene>
<keyword evidence="3" id="KW-1185">Reference proteome</keyword>
<evidence type="ECO:0000313" key="2">
    <source>
        <dbReference type="EMBL" id="PYE50471.1"/>
    </source>
</evidence>
<keyword evidence="1" id="KW-0732">Signal</keyword>
<sequence>MENKTNKTSKTTLSLAIALGLLSSASFAAPASIPTALVGSWVYSQGSSTTYVNTATGATSDPGGIALYYQFNADGTYGYAYRESVTNYNCTTTFTVYKAGRLQVNGNKLVLQPTQGQATYIATCSPSLNSDRALRSDELRDDPYTWSLAKDNGGLVLTTPSGATGTLRPWK</sequence>
<dbReference type="Proteomes" id="UP000248326">
    <property type="component" value="Unassembled WGS sequence"/>
</dbReference>
<feature type="chain" id="PRO_5016237497" evidence="1">
    <location>
        <begin position="29"/>
        <end position="171"/>
    </location>
</feature>
<evidence type="ECO:0000256" key="1">
    <source>
        <dbReference type="SAM" id="SignalP"/>
    </source>
</evidence>
<dbReference type="EMBL" id="QJSX01000018">
    <property type="protein sequence ID" value="PYE50471.1"/>
    <property type="molecule type" value="Genomic_DNA"/>
</dbReference>
<dbReference type="RefSeq" id="WP_110888428.1">
    <property type="nucleotide sequence ID" value="NZ_QJSX01000018.1"/>
</dbReference>
<reference evidence="2 3" key="1">
    <citation type="submission" date="2018-06" db="EMBL/GenBank/DDBJ databases">
        <title>Genomic Encyclopedia of Type Strains, Phase IV (KMG-IV): sequencing the most valuable type-strain genomes for metagenomic binning, comparative biology and taxonomic classification.</title>
        <authorList>
            <person name="Goeker M."/>
        </authorList>
    </citation>
    <scope>NUCLEOTIDE SEQUENCE [LARGE SCALE GENOMIC DNA]</scope>
    <source>
        <strain evidence="2 3">DSM 18048</strain>
    </source>
</reference>
<comment type="caution">
    <text evidence="2">The sequence shown here is derived from an EMBL/GenBank/DDBJ whole genome shotgun (WGS) entry which is preliminary data.</text>
</comment>
<evidence type="ECO:0000313" key="3">
    <source>
        <dbReference type="Proteomes" id="UP000248326"/>
    </source>
</evidence>
<proteinExistence type="predicted"/>
<feature type="signal peptide" evidence="1">
    <location>
        <begin position="1"/>
        <end position="28"/>
    </location>
</feature>